<gene>
    <name evidence="2" type="ordered locus">OCA5_c02530</name>
</gene>
<dbReference type="Pfam" id="PF04402">
    <property type="entry name" value="SIMPL"/>
    <property type="match status" value="1"/>
</dbReference>
<dbReference type="eggNOG" id="COG2968">
    <property type="taxonomic scope" value="Bacteria"/>
</dbReference>
<feature type="signal peptide" evidence="1">
    <location>
        <begin position="1"/>
        <end position="18"/>
    </location>
</feature>
<dbReference type="Gene3D" id="3.30.110.170">
    <property type="entry name" value="Protein of unknown function (DUF541), domain 1"/>
    <property type="match status" value="1"/>
</dbReference>
<dbReference type="PANTHER" id="PTHR34387">
    <property type="entry name" value="SLR1258 PROTEIN"/>
    <property type="match status" value="1"/>
</dbReference>
<dbReference type="PANTHER" id="PTHR34387:SF1">
    <property type="entry name" value="PERIPLASMIC IMMUNOGENIC PROTEIN"/>
    <property type="match status" value="1"/>
</dbReference>
<name>B6JAQ2_AFIC5</name>
<organism evidence="2 3">
    <name type="scientific">Afipia carboxidovorans (strain ATCC 49405 / DSM 1227 / KCTC 32145 / OM5)</name>
    <name type="common">Oligotropha carboxidovorans</name>
    <dbReference type="NCBI Taxonomy" id="504832"/>
    <lineage>
        <taxon>Bacteria</taxon>
        <taxon>Pseudomonadati</taxon>
        <taxon>Pseudomonadota</taxon>
        <taxon>Alphaproteobacteria</taxon>
        <taxon>Hyphomicrobiales</taxon>
        <taxon>Nitrobacteraceae</taxon>
        <taxon>Afipia</taxon>
    </lineage>
</organism>
<dbReference type="GO" id="GO:0006974">
    <property type="term" value="P:DNA damage response"/>
    <property type="evidence" value="ECO:0007669"/>
    <property type="project" value="TreeGrafter"/>
</dbReference>
<evidence type="ECO:0000313" key="2">
    <source>
        <dbReference type="EMBL" id="AEI04982.1"/>
    </source>
</evidence>
<dbReference type="InterPro" id="IPR007497">
    <property type="entry name" value="SIMPL/DUF541"/>
</dbReference>
<dbReference type="PATRIC" id="fig|504832.7.peg.268"/>
<dbReference type="OrthoDB" id="9813144at2"/>
<evidence type="ECO:0000313" key="3">
    <source>
        <dbReference type="Proteomes" id="UP000007730"/>
    </source>
</evidence>
<protein>
    <submittedName>
        <fullName evidence="2">Periplasmic immunogenic protein</fullName>
    </submittedName>
</protein>
<dbReference type="EMBL" id="CP002826">
    <property type="protein sequence ID" value="AEI04982.1"/>
    <property type="molecule type" value="Genomic_DNA"/>
</dbReference>
<sequence>MRCLIAAACIVLASPAFAETEPPTISVSGQASVSAAPDMAEIEAGVTSEAKTARAASEANAKAMNAVLTALKASGIAEKDFQTSQASLHPEMTSRTPTTRAQITGYRATNRVSVKLRDIAKIGSTIDALVEAGANDIGGINFSVSQSSKLLDEARAKAIEDAHRKASIYAKAAGVTLGAPIAISEEGAPPPIAYRRVQRAALDAAPTPIAPGEQTLRVSVHVSYEIKPAAQ</sequence>
<dbReference type="Proteomes" id="UP000007730">
    <property type="component" value="Chromosome"/>
</dbReference>
<feature type="chain" id="PRO_5002844525" evidence="1">
    <location>
        <begin position="19"/>
        <end position="231"/>
    </location>
</feature>
<dbReference type="Gene3D" id="3.30.70.2970">
    <property type="entry name" value="Protein of unknown function (DUF541), domain 2"/>
    <property type="match status" value="1"/>
</dbReference>
<reference evidence="2 3" key="1">
    <citation type="journal article" date="2011" name="J. Bacteriol.">
        <title>Complete genome sequences of the chemolithoautotrophic Oligotropha carboxidovorans strains OM4 and OM5.</title>
        <authorList>
            <person name="Volland S."/>
            <person name="Rachinger M."/>
            <person name="Strittmatter A."/>
            <person name="Daniel R."/>
            <person name="Gottschalk G."/>
            <person name="Meyer O."/>
        </authorList>
    </citation>
    <scope>NUCLEOTIDE SEQUENCE [LARGE SCALE GENOMIC DNA]</scope>
    <source>
        <strain evidence="3">ATCC 49405 / DSM 1227 / KCTC 32145 / OM5</strain>
    </source>
</reference>
<accession>B6JAQ2</accession>
<proteinExistence type="predicted"/>
<dbReference type="RefSeq" id="WP_012561446.1">
    <property type="nucleotide sequence ID" value="NC_011386.1"/>
</dbReference>
<dbReference type="KEGG" id="oca:OCAR_4266"/>
<keyword evidence="1" id="KW-0732">Signal</keyword>
<dbReference type="HOGENOM" id="CLU_080344_4_0_5"/>
<keyword evidence="3" id="KW-1185">Reference proteome</keyword>
<evidence type="ECO:0000256" key="1">
    <source>
        <dbReference type="SAM" id="SignalP"/>
    </source>
</evidence>
<dbReference type="AlphaFoldDB" id="B6JAQ2"/>
<dbReference type="InterPro" id="IPR052022">
    <property type="entry name" value="26kDa_periplasmic_antigen"/>
</dbReference>
<dbReference type="KEGG" id="ocg:OCA5_c02530"/>